<evidence type="ECO:0000259" key="4">
    <source>
        <dbReference type="PROSITE" id="PS50118"/>
    </source>
</evidence>
<feature type="compositionally biased region" description="Low complexity" evidence="3">
    <location>
        <begin position="57"/>
        <end position="67"/>
    </location>
</feature>
<keyword evidence="1 2" id="KW-0238">DNA-binding</keyword>
<gene>
    <name evidence="5" type="ORF">VTJ49DRAFT_5319</name>
</gene>
<evidence type="ECO:0000256" key="2">
    <source>
        <dbReference type="PROSITE-ProRule" id="PRU00267"/>
    </source>
</evidence>
<dbReference type="SMART" id="SM00398">
    <property type="entry name" value="HMG"/>
    <property type="match status" value="2"/>
</dbReference>
<sequence length="328" mass="36671">MLLPVASRAAARHVSVWSAHRLISHFASSRVVASRVVPTGFRVVAGFSRTYAARAKAATKKTASSKKAAAKSTKKGATTKKKTATKKAAAKKPAKAKKKKAAKPKAAKKAGRKPKKQLTERQLALLEKKKIRELKQTALLKSPVAKLPESTFTVFFTERKDTYFPKGQEKPNAIEALSKARADFKTLSAAEVERLETTAKTNRAANEAAHKKWLSTLKPQEIYNAQRARMELSRKGVSLSGRRLPSLDDDRVPKQPIVAWIRWLQANYEKLRTIESSTERVRQAGALWRELSPAERKPFEDAYQADLAVYLKEMESFRKHPYRPNPSA</sequence>
<feature type="region of interest" description="Disordered" evidence="3">
    <location>
        <begin position="57"/>
        <end position="119"/>
    </location>
</feature>
<feature type="compositionally biased region" description="Basic residues" evidence="3">
    <location>
        <begin position="68"/>
        <end position="116"/>
    </location>
</feature>
<dbReference type="PROSITE" id="PS50118">
    <property type="entry name" value="HMG_BOX_2"/>
    <property type="match status" value="1"/>
</dbReference>
<evidence type="ECO:0000313" key="5">
    <source>
        <dbReference type="EMBL" id="KAL1836310.1"/>
    </source>
</evidence>
<feature type="DNA-binding region" description="HMG box" evidence="2">
    <location>
        <begin position="253"/>
        <end position="318"/>
    </location>
</feature>
<accession>A0ABR3V3H1</accession>
<dbReference type="Gene3D" id="1.10.30.10">
    <property type="entry name" value="High mobility group box domain"/>
    <property type="match status" value="2"/>
</dbReference>
<reference evidence="5 6" key="1">
    <citation type="journal article" date="2024" name="Commun. Biol.">
        <title>Comparative genomic analysis of thermophilic fungi reveals convergent evolutionary adaptations and gene losses.</title>
        <authorList>
            <person name="Steindorff A.S."/>
            <person name="Aguilar-Pontes M.V."/>
            <person name="Robinson A.J."/>
            <person name="Andreopoulos B."/>
            <person name="LaButti K."/>
            <person name="Kuo A."/>
            <person name="Mondo S."/>
            <person name="Riley R."/>
            <person name="Otillar R."/>
            <person name="Haridas S."/>
            <person name="Lipzen A."/>
            <person name="Grimwood J."/>
            <person name="Schmutz J."/>
            <person name="Clum A."/>
            <person name="Reid I.D."/>
            <person name="Moisan M.C."/>
            <person name="Butler G."/>
            <person name="Nguyen T.T.M."/>
            <person name="Dewar K."/>
            <person name="Conant G."/>
            <person name="Drula E."/>
            <person name="Henrissat B."/>
            <person name="Hansel C."/>
            <person name="Singer S."/>
            <person name="Hutchinson M.I."/>
            <person name="de Vries R.P."/>
            <person name="Natvig D.O."/>
            <person name="Powell A.J."/>
            <person name="Tsang A."/>
            <person name="Grigoriev I.V."/>
        </authorList>
    </citation>
    <scope>NUCLEOTIDE SEQUENCE [LARGE SCALE GENOMIC DNA]</scope>
    <source>
        <strain evidence="5 6">CBS 620.91</strain>
    </source>
</reference>
<evidence type="ECO:0000256" key="1">
    <source>
        <dbReference type="ARBA" id="ARBA00023125"/>
    </source>
</evidence>
<name>A0ABR3V3H1_HUMIN</name>
<dbReference type="InterPro" id="IPR036910">
    <property type="entry name" value="HMG_box_dom_sf"/>
</dbReference>
<evidence type="ECO:0000313" key="6">
    <source>
        <dbReference type="Proteomes" id="UP001583172"/>
    </source>
</evidence>
<protein>
    <recommendedName>
        <fullName evidence="4">HMG box domain-containing protein</fullName>
    </recommendedName>
</protein>
<organism evidence="5 6">
    <name type="scientific">Humicola insolens</name>
    <name type="common">Soft-rot fungus</name>
    <dbReference type="NCBI Taxonomy" id="85995"/>
    <lineage>
        <taxon>Eukaryota</taxon>
        <taxon>Fungi</taxon>
        <taxon>Dikarya</taxon>
        <taxon>Ascomycota</taxon>
        <taxon>Pezizomycotina</taxon>
        <taxon>Sordariomycetes</taxon>
        <taxon>Sordariomycetidae</taxon>
        <taxon>Sordariales</taxon>
        <taxon>Chaetomiaceae</taxon>
        <taxon>Mycothermus</taxon>
    </lineage>
</organism>
<feature type="domain" description="HMG box" evidence="4">
    <location>
        <begin position="253"/>
        <end position="318"/>
    </location>
</feature>
<proteinExistence type="predicted"/>
<keyword evidence="2" id="KW-0539">Nucleus</keyword>
<dbReference type="SUPFAM" id="SSF47095">
    <property type="entry name" value="HMG-box"/>
    <property type="match status" value="2"/>
</dbReference>
<dbReference type="PANTHER" id="PTHR48112">
    <property type="entry name" value="HIGH MOBILITY GROUP PROTEIN DSP1"/>
    <property type="match status" value="1"/>
</dbReference>
<dbReference type="InterPro" id="IPR009071">
    <property type="entry name" value="HMG_box_dom"/>
</dbReference>
<dbReference type="Pfam" id="PF00505">
    <property type="entry name" value="HMG_box"/>
    <property type="match status" value="1"/>
</dbReference>
<keyword evidence="6" id="KW-1185">Reference proteome</keyword>
<dbReference type="Proteomes" id="UP001583172">
    <property type="component" value="Unassembled WGS sequence"/>
</dbReference>
<dbReference type="InterPro" id="IPR050342">
    <property type="entry name" value="HMGB"/>
</dbReference>
<dbReference type="EMBL" id="JAZGSY010000431">
    <property type="protein sequence ID" value="KAL1836310.1"/>
    <property type="molecule type" value="Genomic_DNA"/>
</dbReference>
<evidence type="ECO:0000256" key="3">
    <source>
        <dbReference type="SAM" id="MobiDB-lite"/>
    </source>
</evidence>
<comment type="caution">
    <text evidence="5">The sequence shown here is derived from an EMBL/GenBank/DDBJ whole genome shotgun (WGS) entry which is preliminary data.</text>
</comment>